<evidence type="ECO:0000313" key="12">
    <source>
        <dbReference type="Proteomes" id="UP000187408"/>
    </source>
</evidence>
<dbReference type="GO" id="GO:0042410">
    <property type="term" value="F:6-carboxyhexanoate-CoA ligase activity"/>
    <property type="evidence" value="ECO:0007669"/>
    <property type="project" value="UniProtKB-EC"/>
</dbReference>
<keyword evidence="5 11" id="KW-0436">Ligase</keyword>
<keyword evidence="6" id="KW-0547">Nucleotide-binding</keyword>
<dbReference type="Pfam" id="PF03744">
    <property type="entry name" value="BioW"/>
    <property type="match status" value="1"/>
</dbReference>
<evidence type="ECO:0000256" key="6">
    <source>
        <dbReference type="ARBA" id="ARBA00022741"/>
    </source>
</evidence>
<evidence type="ECO:0000256" key="1">
    <source>
        <dbReference type="ARBA" id="ARBA00001946"/>
    </source>
</evidence>
<sequence>MRASREREHISGAERIVPEDEISSIAKELTERALYHPKGKPDSINLKIELLEKSPIYLKLLDIYEIADREDYTIKEILTKLFKKAGIDSTIGLSIYRALISGASPAGTVMRGAMIVDCQTGIRLEPDKFRGIRASYMDITPEMEKNLKKLVGERFTPNMKDAVVLSTKVLNHPDVVAELCISDDPDYTTGYISIKNFGYVRIKNIKLPGLPKGGRAFFVKGKIERKAFIEYMETTPVLINEIGNYVFTPLSSIILGA</sequence>
<evidence type="ECO:0000313" key="11">
    <source>
        <dbReference type="EMBL" id="OMH40369.1"/>
    </source>
</evidence>
<dbReference type="EC" id="6.2.1.14" evidence="4"/>
<dbReference type="InterPro" id="IPR005499">
    <property type="entry name" value="BioW"/>
</dbReference>
<comment type="caution">
    <text evidence="11">The sequence shown here is derived from an EMBL/GenBank/DDBJ whole genome shotgun (WGS) entry which is preliminary data.</text>
</comment>
<evidence type="ECO:0000256" key="4">
    <source>
        <dbReference type="ARBA" id="ARBA00012984"/>
    </source>
</evidence>
<keyword evidence="12" id="KW-1185">Reference proteome</keyword>
<evidence type="ECO:0000256" key="5">
    <source>
        <dbReference type="ARBA" id="ARBA00022598"/>
    </source>
</evidence>
<protein>
    <recommendedName>
        <fullName evidence="4">6-carboxyhexanoate--CoA ligase</fullName>
        <ecNumber evidence="4">6.2.1.14</ecNumber>
    </recommendedName>
</protein>
<keyword evidence="7" id="KW-0093">Biotin biosynthesis</keyword>
<proteinExistence type="predicted"/>
<evidence type="ECO:0000256" key="9">
    <source>
        <dbReference type="ARBA" id="ARBA00022842"/>
    </source>
</evidence>
<dbReference type="NCBIfam" id="NF002360">
    <property type="entry name" value="PRK01322.1"/>
    <property type="match status" value="1"/>
</dbReference>
<dbReference type="Proteomes" id="UP000187408">
    <property type="component" value="Unassembled WGS sequence"/>
</dbReference>
<accession>A0A1R1MKS9</accession>
<keyword evidence="9" id="KW-0460">Magnesium</keyword>
<dbReference type="GO" id="GO:0009102">
    <property type="term" value="P:biotin biosynthetic process"/>
    <property type="evidence" value="ECO:0007669"/>
    <property type="project" value="UniProtKB-KW"/>
</dbReference>
<keyword evidence="8" id="KW-0067">ATP-binding</keyword>
<evidence type="ECO:0000256" key="2">
    <source>
        <dbReference type="ARBA" id="ARBA00005075"/>
    </source>
</evidence>
<evidence type="ECO:0000256" key="8">
    <source>
        <dbReference type="ARBA" id="ARBA00022840"/>
    </source>
</evidence>
<dbReference type="GO" id="GO:0005524">
    <property type="term" value="F:ATP binding"/>
    <property type="evidence" value="ECO:0007669"/>
    <property type="project" value="UniProtKB-KW"/>
</dbReference>
<evidence type="ECO:0000256" key="7">
    <source>
        <dbReference type="ARBA" id="ARBA00022756"/>
    </source>
</evidence>
<organism evidence="11 12">
    <name type="scientific">Desulfurobacterium indicum</name>
    <dbReference type="NCBI Taxonomy" id="1914305"/>
    <lineage>
        <taxon>Bacteria</taxon>
        <taxon>Pseudomonadati</taxon>
        <taxon>Aquificota</taxon>
        <taxon>Aquificia</taxon>
        <taxon>Desulfurobacteriales</taxon>
        <taxon>Desulfurobacteriaceae</taxon>
        <taxon>Desulfurobacterium</taxon>
    </lineage>
</organism>
<dbReference type="UniPathway" id="UPA00999">
    <property type="reaction ID" value="UER00351"/>
</dbReference>
<reference evidence="11 12" key="1">
    <citation type="submission" date="2016-10" db="EMBL/GenBank/DDBJ databases">
        <title>Genome sequence of a sulfur-reducing bacterium Desulfurobacterium indicum K6013.</title>
        <authorList>
            <person name="Cao J."/>
            <person name="Shao Z."/>
            <person name="Alain K."/>
            <person name="Jebbar M."/>
        </authorList>
    </citation>
    <scope>NUCLEOTIDE SEQUENCE [LARGE SCALE GENOMIC DNA]</scope>
    <source>
        <strain evidence="11 12">K6013</strain>
    </source>
</reference>
<dbReference type="EMBL" id="MOEN01000019">
    <property type="protein sequence ID" value="OMH40369.1"/>
    <property type="molecule type" value="Genomic_DNA"/>
</dbReference>
<evidence type="ECO:0000256" key="3">
    <source>
        <dbReference type="ARBA" id="ARBA00011738"/>
    </source>
</evidence>
<comment type="cofactor">
    <cofactor evidence="1">
        <name>Mg(2+)</name>
        <dbReference type="ChEBI" id="CHEBI:18420"/>
    </cofactor>
</comment>
<comment type="pathway">
    <text evidence="2">Metabolic intermediate metabolism; pimeloyl-CoA biosynthesis; pimeloyl-CoA from pimelate: step 1/1.</text>
</comment>
<comment type="subunit">
    <text evidence="3">Homodimer.</text>
</comment>
<evidence type="ECO:0000256" key="10">
    <source>
        <dbReference type="ARBA" id="ARBA00049553"/>
    </source>
</evidence>
<comment type="catalytic activity">
    <reaction evidence="10">
        <text>heptanedioate + ATP + CoA = 6-carboxyhexanoyl-CoA + AMP + diphosphate</text>
        <dbReference type="Rhea" id="RHEA:14781"/>
        <dbReference type="ChEBI" id="CHEBI:30616"/>
        <dbReference type="ChEBI" id="CHEBI:33019"/>
        <dbReference type="ChEBI" id="CHEBI:36165"/>
        <dbReference type="ChEBI" id="CHEBI:57287"/>
        <dbReference type="ChEBI" id="CHEBI:57360"/>
        <dbReference type="ChEBI" id="CHEBI:456215"/>
        <dbReference type="EC" id="6.2.1.14"/>
    </reaction>
</comment>
<gene>
    <name evidence="11" type="ORF">BLW93_05705</name>
</gene>
<dbReference type="AlphaFoldDB" id="A0A1R1MKS9"/>
<dbReference type="STRING" id="1914305.BLW93_05705"/>
<name>A0A1R1MKS9_9BACT</name>